<dbReference type="Proteomes" id="UP000629468">
    <property type="component" value="Unassembled WGS sequence"/>
</dbReference>
<dbReference type="InterPro" id="IPR016024">
    <property type="entry name" value="ARM-type_fold"/>
</dbReference>
<dbReference type="SUPFAM" id="SSF48371">
    <property type="entry name" value="ARM repeat"/>
    <property type="match status" value="1"/>
</dbReference>
<evidence type="ECO:0000256" key="5">
    <source>
        <dbReference type="SAM" id="MobiDB-lite"/>
    </source>
</evidence>
<evidence type="ECO:0000256" key="4">
    <source>
        <dbReference type="ARBA" id="ARBA00023136"/>
    </source>
</evidence>
<dbReference type="AlphaFoldDB" id="A0A8H7F875"/>
<keyword evidence="2" id="KW-0813">Transport</keyword>
<evidence type="ECO:0000313" key="7">
    <source>
        <dbReference type="Proteomes" id="UP000629468"/>
    </source>
</evidence>
<reference evidence="6 7" key="1">
    <citation type="journal article" name="Sci. Rep.">
        <title>Telomere-to-telomere assembled and centromere annotated genomes of the two main subspecies of the button mushroom Agaricus bisporus reveal especially polymorphic chromosome ends.</title>
        <authorList>
            <person name="Sonnenberg A.S.M."/>
            <person name="Sedaghat-Telgerd N."/>
            <person name="Lavrijssen B."/>
            <person name="Ohm R.A."/>
            <person name="Hendrickx P.M."/>
            <person name="Scholtmeijer K."/>
            <person name="Baars J.J.P."/>
            <person name="van Peer A."/>
        </authorList>
    </citation>
    <scope>NUCLEOTIDE SEQUENCE [LARGE SCALE GENOMIC DNA]</scope>
    <source>
        <strain evidence="6 7">H119_p4</strain>
    </source>
</reference>
<accession>A0A8H7F875</accession>
<keyword evidence="4" id="KW-0472">Membrane</keyword>
<evidence type="ECO:0000256" key="2">
    <source>
        <dbReference type="ARBA" id="ARBA00022448"/>
    </source>
</evidence>
<evidence type="ECO:0008006" key="8">
    <source>
        <dbReference type="Google" id="ProtNLM"/>
    </source>
</evidence>
<evidence type="ECO:0000256" key="1">
    <source>
        <dbReference type="ARBA" id="ARBA00004308"/>
    </source>
</evidence>
<comment type="subcellular location">
    <subcellularLocation>
        <location evidence="1">Endomembrane system</location>
    </subcellularLocation>
</comment>
<dbReference type="Gene3D" id="1.25.10.10">
    <property type="entry name" value="Leucine-rich Repeat Variant"/>
    <property type="match status" value="1"/>
</dbReference>
<dbReference type="EMBL" id="JABXXO010000003">
    <property type="protein sequence ID" value="KAF7782424.1"/>
    <property type="molecule type" value="Genomic_DNA"/>
</dbReference>
<dbReference type="GO" id="GO:0012505">
    <property type="term" value="C:endomembrane system"/>
    <property type="evidence" value="ECO:0007669"/>
    <property type="project" value="UniProtKB-SubCell"/>
</dbReference>
<evidence type="ECO:0000313" key="6">
    <source>
        <dbReference type="EMBL" id="KAF7782424.1"/>
    </source>
</evidence>
<dbReference type="PANTHER" id="PTHR22780">
    <property type="entry name" value="ADAPTIN, ALPHA/GAMMA/EPSILON"/>
    <property type="match status" value="1"/>
</dbReference>
<dbReference type="GO" id="GO:0005737">
    <property type="term" value="C:cytoplasm"/>
    <property type="evidence" value="ECO:0007669"/>
    <property type="project" value="UniProtKB-ARBA"/>
</dbReference>
<keyword evidence="3" id="KW-0653">Protein transport</keyword>
<evidence type="ECO:0000256" key="3">
    <source>
        <dbReference type="ARBA" id="ARBA00022927"/>
    </source>
</evidence>
<feature type="region of interest" description="Disordered" evidence="5">
    <location>
        <begin position="588"/>
        <end position="681"/>
    </location>
</feature>
<feature type="compositionally biased region" description="Low complexity" evidence="5">
    <location>
        <begin position="645"/>
        <end position="656"/>
    </location>
</feature>
<feature type="compositionally biased region" description="Basic and acidic residues" evidence="5">
    <location>
        <begin position="588"/>
        <end position="604"/>
    </location>
</feature>
<name>A0A8H7F875_AGABI</name>
<gene>
    <name evidence="6" type="ORF">Agabi119p4_1800</name>
</gene>
<comment type="caution">
    <text evidence="6">The sequence shown here is derived from an EMBL/GenBank/DDBJ whole genome shotgun (WGS) entry which is preliminary data.</text>
</comment>
<protein>
    <recommendedName>
        <fullName evidence="8">Clathrin/coatomer adaptor adaptin-like N-terminal domain-containing protein</fullName>
    </recommendedName>
</protein>
<dbReference type="InterPro" id="IPR011989">
    <property type="entry name" value="ARM-like"/>
</dbReference>
<organism evidence="6 7">
    <name type="scientific">Agaricus bisporus var. burnettii</name>
    <dbReference type="NCBI Taxonomy" id="192524"/>
    <lineage>
        <taxon>Eukaryota</taxon>
        <taxon>Fungi</taxon>
        <taxon>Dikarya</taxon>
        <taxon>Basidiomycota</taxon>
        <taxon>Agaricomycotina</taxon>
        <taxon>Agaricomycetes</taxon>
        <taxon>Agaricomycetidae</taxon>
        <taxon>Agaricales</taxon>
        <taxon>Agaricineae</taxon>
        <taxon>Agaricaceae</taxon>
        <taxon>Agaricus</taxon>
    </lineage>
</organism>
<sequence>MNVPFISSGALSRAHYALVRNIEESTSEAAANRSLESEVEAIRLQLAQPGLSLKKIKEALILLLYCSMTATIPIFPKGSFDFAFQSALGLAEAGTTVEDKRIGYLYCAEMMPLNHEMRLMLVNTLRKDLEDNSVSRMCLALDNIVVTPSAYIIPAVQGRLYDLLSHNQSSNHSKILKRLDDQDEGVVCAASRVAATSFHVNPELASITEDALNNVFESRVQAYTPEHHGLVIVLLGVLHSIGLRILNLPVAFNLLVSCSSADDAMTMLGLYRLFEKFDAPTLYSVEEQTHTSLVGTIRNYLTAQTPNEKYIFLSCIGSVDPNLWAGRSNDMPAILEGWEVEKIMQLLDSNDDLIRKKTLRLLSGVDQGIVNEYYIRAISATTRTPLPFRDLNEKTRRLLGILEILFENGELYAKQVRALLAQLEPHVAGNEILDSAIECVLTHIRSQEASFRVSCAATILTTLCDTDVELGPTIMIIAVALATEYFRSVSLAPTDLLLGICHRLKGNLSAVQEPCILAMLRIVADSEGVPADVRKTVSEVSETGARHIHHRCEQFLALSEDKAALLEIISTSRSSTLPDLLEALETHRRAENAKTDRSAEEAKIPRSSAHTTQIVTTPGTSTNKLRYKAYDTPQAVPSLRAHRTSNSPGSASGSHSDVGPRSPPSVKASNEGIEPKSATVPSVEDLNARKGWCDGSTDDVVKQLRGLHYRLEVTRTDVPPFFGDLKIVIVPHGSDNVGLLRLRDAGGEGSLWRLRCKEAYLRDEVKKLLTGEE</sequence>
<feature type="compositionally biased region" description="Polar residues" evidence="5">
    <location>
        <begin position="608"/>
        <end position="624"/>
    </location>
</feature>
<proteinExistence type="predicted"/>
<dbReference type="InterPro" id="IPR050840">
    <property type="entry name" value="Adaptor_Complx_Large_Subunit"/>
</dbReference>
<dbReference type="GO" id="GO:0015031">
    <property type="term" value="P:protein transport"/>
    <property type="evidence" value="ECO:0007669"/>
    <property type="project" value="UniProtKB-KW"/>
</dbReference>